<keyword evidence="2" id="KW-1185">Reference proteome</keyword>
<dbReference type="EMBL" id="CASHTH010002758">
    <property type="protein sequence ID" value="CAI8034884.1"/>
    <property type="molecule type" value="Genomic_DNA"/>
</dbReference>
<dbReference type="Proteomes" id="UP001174909">
    <property type="component" value="Unassembled WGS sequence"/>
</dbReference>
<proteinExistence type="predicted"/>
<protein>
    <submittedName>
        <fullName evidence="1">Uncharacterized protein</fullName>
    </submittedName>
</protein>
<gene>
    <name evidence="1" type="ORF">GBAR_LOCUS19598</name>
</gene>
<evidence type="ECO:0000313" key="2">
    <source>
        <dbReference type="Proteomes" id="UP001174909"/>
    </source>
</evidence>
<evidence type="ECO:0000313" key="1">
    <source>
        <dbReference type="EMBL" id="CAI8034884.1"/>
    </source>
</evidence>
<dbReference type="AlphaFoldDB" id="A0AA35WW03"/>
<reference evidence="1" key="1">
    <citation type="submission" date="2023-03" db="EMBL/GenBank/DDBJ databases">
        <authorList>
            <person name="Steffen K."/>
            <person name="Cardenas P."/>
        </authorList>
    </citation>
    <scope>NUCLEOTIDE SEQUENCE</scope>
</reference>
<accession>A0AA35WW03</accession>
<sequence length="91" mass="9343">MLLGPPRSLDRLVVWTVPLCNKSGSSSETCHCSTAGLLLVEGDAVRNIAVHPEWLRTAGPGRPALDPDCGSASVCAGSEPAALPPLAAEQP</sequence>
<organism evidence="1 2">
    <name type="scientific">Geodia barretti</name>
    <name type="common">Barrett's horny sponge</name>
    <dbReference type="NCBI Taxonomy" id="519541"/>
    <lineage>
        <taxon>Eukaryota</taxon>
        <taxon>Metazoa</taxon>
        <taxon>Porifera</taxon>
        <taxon>Demospongiae</taxon>
        <taxon>Heteroscleromorpha</taxon>
        <taxon>Tetractinellida</taxon>
        <taxon>Astrophorina</taxon>
        <taxon>Geodiidae</taxon>
        <taxon>Geodia</taxon>
    </lineage>
</organism>
<comment type="caution">
    <text evidence="1">The sequence shown here is derived from an EMBL/GenBank/DDBJ whole genome shotgun (WGS) entry which is preliminary data.</text>
</comment>
<name>A0AA35WW03_GEOBA</name>